<dbReference type="RefSeq" id="WP_123351894.1">
    <property type="nucleotide sequence ID" value="NZ_CP027432.2"/>
</dbReference>
<keyword evidence="4" id="KW-1185">Reference proteome</keyword>
<dbReference type="Proteomes" id="UP000298805">
    <property type="component" value="Chromosome"/>
</dbReference>
<name>A0AAJ4RE09_9BACT</name>
<dbReference type="EMBL" id="RJVK01000001">
    <property type="protein sequence ID" value="ROR40995.1"/>
    <property type="molecule type" value="Genomic_DNA"/>
</dbReference>
<dbReference type="AlphaFoldDB" id="A0AAJ4RE09"/>
<gene>
    <name evidence="1" type="ORF">C6V80_04755</name>
    <name evidence="2" type="ORF">EDC58_0478</name>
</gene>
<evidence type="ECO:0000313" key="4">
    <source>
        <dbReference type="Proteomes" id="UP000298805"/>
    </source>
</evidence>
<reference evidence="4" key="1">
    <citation type="submission" date="2018-03" db="EMBL/GenBank/DDBJ databases">
        <title>A comparative analysis of the Nautiliaceae.</title>
        <authorList>
            <person name="Grosche A."/>
            <person name="Smedile F."/>
            <person name="Vetriani C."/>
        </authorList>
    </citation>
    <scope>NUCLEOTIDE SEQUENCE [LARGE SCALE GENOMIC DNA]</scope>
    <source>
        <strain evidence="4">TB6</strain>
    </source>
</reference>
<organism evidence="2 3">
    <name type="scientific">Caminibacter pacificus</name>
    <dbReference type="NCBI Taxonomy" id="1424653"/>
    <lineage>
        <taxon>Bacteria</taxon>
        <taxon>Pseudomonadati</taxon>
        <taxon>Campylobacterota</taxon>
        <taxon>Epsilonproteobacteria</taxon>
        <taxon>Nautiliales</taxon>
        <taxon>Nautiliaceae</taxon>
        <taxon>Caminibacter</taxon>
    </lineage>
</organism>
<dbReference type="Proteomes" id="UP000272781">
    <property type="component" value="Unassembled WGS sequence"/>
</dbReference>
<evidence type="ECO:0000313" key="2">
    <source>
        <dbReference type="EMBL" id="ROR40995.1"/>
    </source>
</evidence>
<dbReference type="EMBL" id="CP027432">
    <property type="protein sequence ID" value="QCI28291.1"/>
    <property type="molecule type" value="Genomic_DNA"/>
</dbReference>
<evidence type="ECO:0000313" key="3">
    <source>
        <dbReference type="Proteomes" id="UP000272781"/>
    </source>
</evidence>
<sequence length="598" mass="69427">MKRVLVLIFAVNALFAYMVKTPSDVYSYAMLLKQKVKYLREKAGINKPFPNVPPQTNKYPRHVIQKALEILSKINLYRVRHGYGSIFIPPYPAREITPSDVYEMVKRDDAEITVFIKDIKFLKSLKLKKYKGKTPNDVYRLLWSISLAMDDLLGIRGYTPTQVYGLASKLLKIVEFLRQTQNIYVLPPMPPKLPNRHPNHALYKSYEFLDKVRKAEINLWINNPTDVPKTPHKVITPTEVYDSIQYNIAELQRIKYRLGVERYFKSEIPKETKTPSDVVQILSYASEIMPLFDFKKTLIQYPPSSLAKTPNNVYAVTQVILKKLNILKNLKGIQAVPKNPPYIPGLKPIYAYQKAIEATEKAIRLKTQMGFYPSQVPEAPLRKITPNEVYEMVIRLDGIITILLNSMGYKTEEYIYMTDKKIPRGKTPSDVYFNLWKISNTIDVLLASEYTPNETFLLSKKMKNKILVLLKHMHIKKSAIQHTLQRSETYINKTPKDVFLLTEKLFSLIKKTQKRFNIEISNIVIPQEKIITPNTVYNALRITNASINELLIKKNVNEEEIPKIYEIPKNKTPDDVYKNVEDMIELLKLLFNEADYEN</sequence>
<reference evidence="1" key="3">
    <citation type="submission" date="2019-06" db="EMBL/GenBank/DDBJ databases">
        <title>A comparative analysis of the Nautiliaceae.</title>
        <authorList>
            <person name="Grosche A."/>
            <person name="Smedile F."/>
            <person name="Vetriani C."/>
        </authorList>
    </citation>
    <scope>NUCLEOTIDE SEQUENCE</scope>
    <source>
        <strain evidence="1">TB6</strain>
    </source>
</reference>
<proteinExistence type="predicted"/>
<evidence type="ECO:0000313" key="1">
    <source>
        <dbReference type="EMBL" id="QCI28291.1"/>
    </source>
</evidence>
<protein>
    <submittedName>
        <fullName evidence="2">Uncharacterized protein</fullName>
    </submittedName>
</protein>
<reference evidence="2 3" key="2">
    <citation type="submission" date="2018-11" db="EMBL/GenBank/DDBJ databases">
        <title>Genomic Encyclopedia of Type Strains, Phase IV (KMG-IV): sequencing the most valuable type-strain genomes for metagenomic binning, comparative biology and taxonomic classification.</title>
        <authorList>
            <person name="Goeker M."/>
        </authorList>
    </citation>
    <scope>NUCLEOTIDE SEQUENCE [LARGE SCALE GENOMIC DNA]</scope>
    <source>
        <strain evidence="2 3">DSM 27783</strain>
    </source>
</reference>
<accession>A0AAJ4RE09</accession>